<dbReference type="Proteomes" id="UP000053246">
    <property type="component" value="Unassembled WGS sequence"/>
</dbReference>
<feature type="region of interest" description="Disordered" evidence="1">
    <location>
        <begin position="82"/>
        <end position="103"/>
    </location>
</feature>
<keyword evidence="3" id="KW-1185">Reference proteome</keyword>
<sequence length="123" mass="12974">MRPDAPASARAGRSVDRTGDPSFAYRHRGCEGGWPAVCSLLLAGGGGLVGVPAGPPQAEASARREAAMTVYVSRYAATGELTSDAEDGLSASTRPDPDDPPLLTHVWRVVFERPARQNDADER</sequence>
<proteinExistence type="predicted"/>
<protein>
    <submittedName>
        <fullName evidence="2">Uncharacterized protein</fullName>
    </submittedName>
</protein>
<accession>A0A9X0LFK7</accession>
<dbReference type="AlphaFoldDB" id="A0A9X0LFK7"/>
<name>A0A9X0LFK7_9ACTN</name>
<evidence type="ECO:0000313" key="2">
    <source>
        <dbReference type="EMBL" id="KUJ48604.1"/>
    </source>
</evidence>
<dbReference type="EMBL" id="LMWI01000001">
    <property type="protein sequence ID" value="KUJ48604.1"/>
    <property type="molecule type" value="Genomic_DNA"/>
</dbReference>
<comment type="caution">
    <text evidence="2">The sequence shown here is derived from an EMBL/GenBank/DDBJ whole genome shotgun (WGS) entry which is preliminary data.</text>
</comment>
<reference evidence="2 3" key="1">
    <citation type="submission" date="2015-10" db="EMBL/GenBank/DDBJ databases">
        <authorList>
            <person name="Ju K.-S."/>
            <person name="Doroghazi J.R."/>
            <person name="Metcalf W.W."/>
        </authorList>
    </citation>
    <scope>NUCLEOTIDE SEQUENCE [LARGE SCALE GENOMIC DNA]</scope>
    <source>
        <strain evidence="2 3">NRRL B-24793</strain>
    </source>
</reference>
<evidence type="ECO:0000313" key="3">
    <source>
        <dbReference type="Proteomes" id="UP000053246"/>
    </source>
</evidence>
<gene>
    <name evidence="2" type="ORF">ADL17_06115</name>
</gene>
<dbReference type="NCBIfam" id="NF041725">
    <property type="entry name" value="phane_AmcA_5"/>
    <property type="match status" value="1"/>
</dbReference>
<organism evidence="2 3">
    <name type="scientific">Micromonospora maris</name>
    <dbReference type="NCBI Taxonomy" id="1003110"/>
    <lineage>
        <taxon>Bacteria</taxon>
        <taxon>Bacillati</taxon>
        <taxon>Actinomycetota</taxon>
        <taxon>Actinomycetes</taxon>
        <taxon>Micromonosporales</taxon>
        <taxon>Micromonosporaceae</taxon>
        <taxon>Micromonospora</taxon>
    </lineage>
</organism>
<evidence type="ECO:0000256" key="1">
    <source>
        <dbReference type="SAM" id="MobiDB-lite"/>
    </source>
</evidence>
<feature type="region of interest" description="Disordered" evidence="1">
    <location>
        <begin position="1"/>
        <end position="23"/>
    </location>
</feature>